<comment type="subcellular location">
    <subcellularLocation>
        <location evidence="1">Membrane</location>
        <topology evidence="1">Multi-pass membrane protein</topology>
    </subcellularLocation>
</comment>
<dbReference type="PANTHER" id="PTHR11537:SF254">
    <property type="entry name" value="POTASSIUM VOLTAGE-GATED CHANNEL PROTEIN SHAB"/>
    <property type="match status" value="1"/>
</dbReference>
<dbReference type="Proteomes" id="UP000593567">
    <property type="component" value="Unassembled WGS sequence"/>
</dbReference>
<evidence type="ECO:0000256" key="7">
    <source>
        <dbReference type="ARBA" id="ARBA00023303"/>
    </source>
</evidence>
<feature type="domain" description="BTB" evidence="9">
    <location>
        <begin position="2"/>
        <end position="65"/>
    </location>
</feature>
<evidence type="ECO:0000313" key="10">
    <source>
        <dbReference type="EMBL" id="KAF6039543.1"/>
    </source>
</evidence>
<feature type="transmembrane region" description="Helical" evidence="8">
    <location>
        <begin position="143"/>
        <end position="163"/>
    </location>
</feature>
<evidence type="ECO:0000256" key="5">
    <source>
        <dbReference type="ARBA" id="ARBA00023065"/>
    </source>
</evidence>
<dbReference type="SUPFAM" id="SSF54695">
    <property type="entry name" value="POZ domain"/>
    <property type="match status" value="1"/>
</dbReference>
<dbReference type="PRINTS" id="PR01491">
    <property type="entry name" value="KVCHANNEL"/>
</dbReference>
<evidence type="ECO:0000256" key="6">
    <source>
        <dbReference type="ARBA" id="ARBA00023136"/>
    </source>
</evidence>
<dbReference type="EMBL" id="VXIV02000243">
    <property type="protein sequence ID" value="KAF6039543.1"/>
    <property type="molecule type" value="Genomic_DNA"/>
</dbReference>
<dbReference type="PRINTS" id="PR00169">
    <property type="entry name" value="KCHANNEL"/>
</dbReference>
<accession>A0A7J7KN28</accession>
<dbReference type="InterPro" id="IPR028325">
    <property type="entry name" value="VG_K_chnl"/>
</dbReference>
<dbReference type="GO" id="GO:0051260">
    <property type="term" value="P:protein homooligomerization"/>
    <property type="evidence" value="ECO:0007669"/>
    <property type="project" value="InterPro"/>
</dbReference>
<proteinExistence type="predicted"/>
<dbReference type="PRINTS" id="PR01498">
    <property type="entry name" value="SHAWCHANNEL"/>
</dbReference>
<evidence type="ECO:0000259" key="9">
    <source>
        <dbReference type="PROSITE" id="PS50097"/>
    </source>
</evidence>
<protein>
    <submittedName>
        <fullName evidence="10">Shal</fullName>
    </submittedName>
</protein>
<dbReference type="Pfam" id="PF07885">
    <property type="entry name" value="Ion_trans_2"/>
    <property type="match status" value="1"/>
</dbReference>
<evidence type="ECO:0000256" key="1">
    <source>
        <dbReference type="ARBA" id="ARBA00004141"/>
    </source>
</evidence>
<dbReference type="InterPro" id="IPR003974">
    <property type="entry name" value="K_chnl_volt-dep_Kv3"/>
</dbReference>
<dbReference type="InterPro" id="IPR013099">
    <property type="entry name" value="K_chnl_dom"/>
</dbReference>
<keyword evidence="3 8" id="KW-0812">Transmembrane</keyword>
<dbReference type="Pfam" id="PF02214">
    <property type="entry name" value="BTB_2"/>
    <property type="match status" value="1"/>
</dbReference>
<keyword evidence="5" id="KW-0406">Ion transport</keyword>
<comment type="caution">
    <text evidence="10">The sequence shown here is derived from an EMBL/GenBank/DDBJ whole genome shotgun (WGS) entry which is preliminary data.</text>
</comment>
<organism evidence="10 11">
    <name type="scientific">Bugula neritina</name>
    <name type="common">Brown bryozoan</name>
    <name type="synonym">Sertularia neritina</name>
    <dbReference type="NCBI Taxonomy" id="10212"/>
    <lineage>
        <taxon>Eukaryota</taxon>
        <taxon>Metazoa</taxon>
        <taxon>Spiralia</taxon>
        <taxon>Lophotrochozoa</taxon>
        <taxon>Bryozoa</taxon>
        <taxon>Gymnolaemata</taxon>
        <taxon>Cheilostomatida</taxon>
        <taxon>Flustrina</taxon>
        <taxon>Buguloidea</taxon>
        <taxon>Bugulidae</taxon>
        <taxon>Bugula</taxon>
    </lineage>
</organism>
<evidence type="ECO:0000256" key="8">
    <source>
        <dbReference type="SAM" id="Phobius"/>
    </source>
</evidence>
<dbReference type="OrthoDB" id="6158616at2759"/>
<reference evidence="10" key="1">
    <citation type="submission" date="2020-06" db="EMBL/GenBank/DDBJ databases">
        <title>Draft genome of Bugula neritina, a colonial animal packing powerful symbionts and potential medicines.</title>
        <authorList>
            <person name="Rayko M."/>
        </authorList>
    </citation>
    <scope>NUCLEOTIDE SEQUENCE [LARGE SCALE GENOMIC DNA]</scope>
    <source>
        <strain evidence="10">Kwan_BN1</strain>
    </source>
</reference>
<dbReference type="PROSITE" id="PS50097">
    <property type="entry name" value="BTB"/>
    <property type="match status" value="1"/>
</dbReference>
<gene>
    <name evidence="10" type="ORF">EB796_002168</name>
</gene>
<name>A0A7J7KN28_BUGNE</name>
<feature type="transmembrane region" description="Helical" evidence="8">
    <location>
        <begin position="207"/>
        <end position="232"/>
    </location>
</feature>
<keyword evidence="7" id="KW-0407">Ion channel</keyword>
<evidence type="ECO:0000256" key="2">
    <source>
        <dbReference type="ARBA" id="ARBA00022448"/>
    </source>
</evidence>
<evidence type="ECO:0000256" key="4">
    <source>
        <dbReference type="ARBA" id="ARBA00022989"/>
    </source>
</evidence>
<dbReference type="GO" id="GO:0008076">
    <property type="term" value="C:voltage-gated potassium channel complex"/>
    <property type="evidence" value="ECO:0007669"/>
    <property type="project" value="InterPro"/>
</dbReference>
<keyword evidence="2" id="KW-0813">Transport</keyword>
<dbReference type="PANTHER" id="PTHR11537">
    <property type="entry name" value="VOLTAGE-GATED POTASSIUM CHANNEL"/>
    <property type="match status" value="1"/>
</dbReference>
<dbReference type="Gene3D" id="1.10.287.70">
    <property type="match status" value="1"/>
</dbReference>
<dbReference type="GO" id="GO:0001508">
    <property type="term" value="P:action potential"/>
    <property type="evidence" value="ECO:0007669"/>
    <property type="project" value="TreeGrafter"/>
</dbReference>
<keyword evidence="11" id="KW-1185">Reference proteome</keyword>
<dbReference type="AlphaFoldDB" id="A0A7J7KN28"/>
<dbReference type="InterPro" id="IPR011333">
    <property type="entry name" value="SKP1/BTB/POZ_sf"/>
</dbReference>
<evidence type="ECO:0000313" key="11">
    <source>
        <dbReference type="Proteomes" id="UP000593567"/>
    </source>
</evidence>
<evidence type="ECO:0000256" key="3">
    <source>
        <dbReference type="ARBA" id="ARBA00022692"/>
    </source>
</evidence>
<dbReference type="SUPFAM" id="SSF81324">
    <property type="entry name" value="Voltage-gated potassium channels"/>
    <property type="match status" value="1"/>
</dbReference>
<keyword evidence="6 8" id="KW-0472">Membrane</keyword>
<keyword evidence="4 8" id="KW-1133">Transmembrane helix</keyword>
<dbReference type="GO" id="GO:0005249">
    <property type="term" value="F:voltage-gated potassium channel activity"/>
    <property type="evidence" value="ECO:0007669"/>
    <property type="project" value="InterPro"/>
</dbReference>
<dbReference type="InterPro" id="IPR003968">
    <property type="entry name" value="K_chnl_volt-dep_Kv"/>
</dbReference>
<feature type="transmembrane region" description="Helical" evidence="8">
    <location>
        <begin position="309"/>
        <end position="340"/>
    </location>
</feature>
<sequence length="370" mass="43334">MSRIVINVSGRRFVTTRETLSKYPHTTLGQLLTDNEGTEYFFDADEEVFREVLRYHRTGELHVPQNMCYQTFTKQLQFWGVQKSAIEDCCQQITIDKTDEEMEKEFLWFERRIELERELRWRDRVWYFMTDPMGPYTNNKKLAVMWTMVYFGMVIIYSINVAAMTSPVILQRSPRLFNMTYQKYMGLMFSSEACTWTLTYSEEKLEFGAYYLIELFAFIFFGLEILISELRVLILAIYASRKEIGLLISVVGISCLFCGPIIFYAETIGYLSLKNVDSYNIESVPTAYWWVVVTMTTVGYGDYYPKNTLGYAVAAVIMLFGLMITALPIAIIGANFTVYYEYNQRRKKIQAEKKLFFKNNKVQPIITPVE</sequence>
<feature type="transmembrane region" description="Helical" evidence="8">
    <location>
        <begin position="244"/>
        <end position="265"/>
    </location>
</feature>
<dbReference type="SMART" id="SM00225">
    <property type="entry name" value="BTB"/>
    <property type="match status" value="1"/>
</dbReference>
<dbReference type="InterPro" id="IPR003131">
    <property type="entry name" value="T1-type_BTB"/>
</dbReference>
<dbReference type="Gene3D" id="3.30.710.10">
    <property type="entry name" value="Potassium Channel Kv1.1, Chain A"/>
    <property type="match status" value="1"/>
</dbReference>
<dbReference type="InterPro" id="IPR000210">
    <property type="entry name" value="BTB/POZ_dom"/>
</dbReference>